<reference evidence="1" key="1">
    <citation type="submission" date="2022-03" db="EMBL/GenBank/DDBJ databases">
        <authorList>
            <person name="Alioto T."/>
            <person name="Alioto T."/>
            <person name="Gomez Garrido J."/>
        </authorList>
    </citation>
    <scope>NUCLEOTIDE SEQUENCE</scope>
</reference>
<sequence length="251" mass="27964">MSAANSITVQKLDMEIYALKQHINDIHQVIQQQRTLLQDVLTIVEDTVVTTNLHSELIAKSTELHQSHDLFKRELLFLHDPILFHTLAFLDEVQTGMIELAGGRIPLYFVSKDIVHAMLANVDGETIEPMQLNLAFEMGSAIPLLIDPEHYALLKRSTLKELLEARGAIASNKAKAVLITELMEGDRAAAAAAPRMEGQTHEFTAEFRARMALFPEPPSTEMINRLFADVQEYIMARGPPGNQQAGERAAT</sequence>
<name>A0AAD1VQH4_PELCU</name>
<organism evidence="1 2">
    <name type="scientific">Pelobates cultripes</name>
    <name type="common">Western spadefoot toad</name>
    <dbReference type="NCBI Taxonomy" id="61616"/>
    <lineage>
        <taxon>Eukaryota</taxon>
        <taxon>Metazoa</taxon>
        <taxon>Chordata</taxon>
        <taxon>Craniata</taxon>
        <taxon>Vertebrata</taxon>
        <taxon>Euteleostomi</taxon>
        <taxon>Amphibia</taxon>
        <taxon>Batrachia</taxon>
        <taxon>Anura</taxon>
        <taxon>Pelobatoidea</taxon>
        <taxon>Pelobatidae</taxon>
        <taxon>Pelobates</taxon>
    </lineage>
</organism>
<feature type="non-terminal residue" evidence="1">
    <location>
        <position position="251"/>
    </location>
</feature>
<evidence type="ECO:0000313" key="1">
    <source>
        <dbReference type="EMBL" id="CAH2249338.1"/>
    </source>
</evidence>
<gene>
    <name evidence="1" type="ORF">PECUL_23A007740</name>
</gene>
<proteinExistence type="predicted"/>
<evidence type="ECO:0000313" key="2">
    <source>
        <dbReference type="Proteomes" id="UP001295444"/>
    </source>
</evidence>
<protein>
    <submittedName>
        <fullName evidence="1">Uncharacterized protein</fullName>
    </submittedName>
</protein>
<keyword evidence="2" id="KW-1185">Reference proteome</keyword>
<accession>A0AAD1VQH4</accession>
<dbReference type="EMBL" id="OW240913">
    <property type="protein sequence ID" value="CAH2249338.1"/>
    <property type="molecule type" value="Genomic_DNA"/>
</dbReference>
<dbReference type="AlphaFoldDB" id="A0AAD1VQH4"/>
<dbReference type="Proteomes" id="UP001295444">
    <property type="component" value="Chromosome 02"/>
</dbReference>